<gene>
    <name evidence="7" type="primary">car_2</name>
    <name evidence="6" type="ORF">IHBHHGIJ_02421</name>
    <name evidence="7" type="ORF">KFEGEMFD_02608</name>
</gene>
<keyword evidence="8" id="KW-1185">Reference proteome</keyword>
<dbReference type="NCBIfam" id="TIGR01746">
    <property type="entry name" value="Thioester-redct"/>
    <property type="match status" value="1"/>
</dbReference>
<dbReference type="AlphaFoldDB" id="A0A5S9Q1G8"/>
<evidence type="ECO:0000256" key="2">
    <source>
        <dbReference type="ARBA" id="ARBA00022553"/>
    </source>
</evidence>
<organism evidence="7 9">
    <name type="scientific">Zhongshania aliphaticivorans</name>
    <dbReference type="NCBI Taxonomy" id="1470434"/>
    <lineage>
        <taxon>Bacteria</taxon>
        <taxon>Pseudomonadati</taxon>
        <taxon>Pseudomonadota</taxon>
        <taxon>Gammaproteobacteria</taxon>
        <taxon>Cellvibrionales</taxon>
        <taxon>Spongiibacteraceae</taxon>
        <taxon>Zhongshania</taxon>
    </lineage>
</organism>
<evidence type="ECO:0000259" key="5">
    <source>
        <dbReference type="PROSITE" id="PS50075"/>
    </source>
</evidence>
<dbReference type="GO" id="GO:0016020">
    <property type="term" value="C:membrane"/>
    <property type="evidence" value="ECO:0007669"/>
    <property type="project" value="TreeGrafter"/>
</dbReference>
<dbReference type="PANTHER" id="PTHR43272">
    <property type="entry name" value="LONG-CHAIN-FATTY-ACID--COA LIGASE"/>
    <property type="match status" value="1"/>
</dbReference>
<keyword evidence="7" id="KW-0560">Oxidoreductase</keyword>
<dbReference type="EMBL" id="CACSIK010000001">
    <property type="protein sequence ID" value="CAA0093128.1"/>
    <property type="molecule type" value="Genomic_DNA"/>
</dbReference>
<proteinExistence type="predicted"/>
<evidence type="ECO:0000313" key="6">
    <source>
        <dbReference type="EMBL" id="CAA0093128.1"/>
    </source>
</evidence>
<dbReference type="InterPro" id="IPR020845">
    <property type="entry name" value="AMP-binding_CS"/>
</dbReference>
<name>A0A5S9Q1G8_9GAMM</name>
<dbReference type="EC" id="1.2.1.-" evidence="7"/>
<dbReference type="RefSeq" id="WP_159268962.1">
    <property type="nucleotide sequence ID" value="NZ_CACSIK010000001.1"/>
</dbReference>
<dbReference type="InterPro" id="IPR042099">
    <property type="entry name" value="ANL_N_sf"/>
</dbReference>
<dbReference type="Gene3D" id="3.40.50.720">
    <property type="entry name" value="NAD(P)-binding Rossmann-like Domain"/>
    <property type="match status" value="1"/>
</dbReference>
<dbReference type="GO" id="GO:0005524">
    <property type="term" value="F:ATP binding"/>
    <property type="evidence" value="ECO:0007669"/>
    <property type="project" value="UniProtKB-KW"/>
</dbReference>
<protein>
    <submittedName>
        <fullName evidence="7">Carboxylic acid reductase</fullName>
        <ecNumber evidence="7">1.2.1.-</ecNumber>
    </submittedName>
</protein>
<dbReference type="Pfam" id="PF07993">
    <property type="entry name" value="NAD_binding_4"/>
    <property type="match status" value="1"/>
</dbReference>
<dbReference type="GO" id="GO:0031177">
    <property type="term" value="F:phosphopantetheine binding"/>
    <property type="evidence" value="ECO:0007669"/>
    <property type="project" value="InterPro"/>
</dbReference>
<evidence type="ECO:0000256" key="4">
    <source>
        <dbReference type="ARBA" id="ARBA00022840"/>
    </source>
</evidence>
<keyword evidence="1" id="KW-0596">Phosphopantetheine</keyword>
<dbReference type="OrthoDB" id="9803968at2"/>
<dbReference type="GO" id="GO:0004467">
    <property type="term" value="F:long-chain fatty acid-CoA ligase activity"/>
    <property type="evidence" value="ECO:0007669"/>
    <property type="project" value="TreeGrafter"/>
</dbReference>
<dbReference type="PROSITE" id="PS50075">
    <property type="entry name" value="CARRIER"/>
    <property type="match status" value="1"/>
</dbReference>
<dbReference type="Proteomes" id="UP000439591">
    <property type="component" value="Unassembled WGS sequence"/>
</dbReference>
<reference evidence="8 9" key="1">
    <citation type="submission" date="2019-11" db="EMBL/GenBank/DDBJ databases">
        <authorList>
            <person name="Holert J."/>
        </authorList>
    </citation>
    <scope>NUCLEOTIDE SEQUENCE [LARGE SCALE GENOMIC DNA]</scope>
    <source>
        <strain evidence="7">BC3_2A</strain>
        <strain evidence="6">SB11_1A</strain>
    </source>
</reference>
<dbReference type="InterPro" id="IPR020806">
    <property type="entry name" value="PKS_PP-bd"/>
</dbReference>
<dbReference type="EMBL" id="CACSIM010000004">
    <property type="protein sequence ID" value="CAA0110907.1"/>
    <property type="molecule type" value="Genomic_DNA"/>
</dbReference>
<dbReference type="Proteomes" id="UP000435877">
    <property type="component" value="Unassembled WGS sequence"/>
</dbReference>
<keyword evidence="4" id="KW-0067">ATP-binding</keyword>
<dbReference type="SUPFAM" id="SSF51735">
    <property type="entry name" value="NAD(P)-binding Rossmann-fold domains"/>
    <property type="match status" value="1"/>
</dbReference>
<dbReference type="InterPro" id="IPR010080">
    <property type="entry name" value="Thioester_reductase-like_dom"/>
</dbReference>
<dbReference type="InterPro" id="IPR036291">
    <property type="entry name" value="NAD(P)-bd_dom_sf"/>
</dbReference>
<keyword evidence="3" id="KW-0547">Nucleotide-binding</keyword>
<dbReference type="Pfam" id="PF00501">
    <property type="entry name" value="AMP-binding"/>
    <property type="match status" value="1"/>
</dbReference>
<accession>A0A5S9Q1G8</accession>
<dbReference type="InterPro" id="IPR000873">
    <property type="entry name" value="AMP-dep_synth/lig_dom"/>
</dbReference>
<sequence>MSDRTSVSDERINKLKARAKKIIAQDPSVLKFMPDKAVIDEALNPELSLVEKIEVLFSRYAERPALQERAYNIEKNASTNKHYRNYQQAFAGVTFRELQQRIHNLACAWQHSKEHRVKPDDMVFIIGFASIDYQLIDIATLYAQAVTVPMQSMTSGSDLDETIANINPVTVFASVADLKVAAEHTIRHGGIKSLVVFDFEPRDDADLQIYREVETLIADSGLPISLTSLQELLELGKSKAWQPLPIHPLGEDRLAGILHSSGSTGKPKGAMLLEKSMKRMWENLLKAPAIYPQISVCYAPLNHILGRSMPVYCLTAGGLCSFTLKPDMSTLFEDVRLTNPSRLSFFPRVFELIYQHYQNEVAKRVREGEDEASAAADVKADMGENFLGNRLLSGMVGGAPTSPAVREFMAECFEFHLIDGYGNTESGSGSISLNGKIQENSVSEYKLRNVPELGYYTSDKPYPRGELCYKSEVGIAGYYKDPKATAGLFDEDGFSLTGDIVEEIGPGEIRVVDRVKDVLKLSQGEYVALGALQTKYESGSAAIKQIFLYGNSLQAYLLAVVVPDLDAVASLIGVNATDADLKALLRREMARVAKEKDIKSFELPRDFLIELEPFSQENGLLSSVRKRLMPALKKKYGQRLEAMYEADGSQRDEAMKRLKDPGSNMTTAEKVSETLKVTLNIESITADSDGNFTDLGGDSLAAVSFSLTLEEVFGVNLPADLILSPTADIARWSAMIDKALSGDGGVSFESIHGKDAKEIFASDLKLNRFLSEEDLVSASTSKPMVDEEKVFLLTGANGFLGRFVCMELLQKAAAVGGKVVCLIRAQDDASARRRLDAVFSTDAALNKDYSDLASKHLEVLAGDVGEPDMGLDKNTHRRLTQELDRIVHVAALVNHMMTYQNFFYANVVATAEIIRLALLSKRKPIDFVSSVAANAYLDVSNGFNEDAPLRECVKLTDSYAAGYGISKWAGEVLLQDAHANFGIPVNVFRGDMMLAHDRYGAQINTDDMFTRLLFSVIETGLAPRSFYQLDDKGQLQQGHYNGLPVNIVAQTVTAGRKLNTDGYKNVYISNYHYDDGCSLDAFVDWIEAEGYSITRIDDHQEWVQRFEQKLKSLPEERKQHSVIALMSAFHMPYPAHHFGSDCDNFQTLMPDIPHLDQRFIQKCIRDMKAQNLLA</sequence>
<dbReference type="PROSITE" id="PS00455">
    <property type="entry name" value="AMP_BINDING"/>
    <property type="match status" value="1"/>
</dbReference>
<dbReference type="InterPro" id="IPR013120">
    <property type="entry name" value="FAR_NAD-bd"/>
</dbReference>
<evidence type="ECO:0000256" key="3">
    <source>
        <dbReference type="ARBA" id="ARBA00022741"/>
    </source>
</evidence>
<dbReference type="SMART" id="SM00823">
    <property type="entry name" value="PKS_PP"/>
    <property type="match status" value="1"/>
</dbReference>
<dbReference type="InterPro" id="IPR036736">
    <property type="entry name" value="ACP-like_sf"/>
</dbReference>
<evidence type="ECO:0000313" key="8">
    <source>
        <dbReference type="Proteomes" id="UP000435877"/>
    </source>
</evidence>
<evidence type="ECO:0000256" key="1">
    <source>
        <dbReference type="ARBA" id="ARBA00022450"/>
    </source>
</evidence>
<dbReference type="GO" id="GO:0016491">
    <property type="term" value="F:oxidoreductase activity"/>
    <property type="evidence" value="ECO:0007669"/>
    <property type="project" value="UniProtKB-KW"/>
</dbReference>
<dbReference type="SUPFAM" id="SSF47336">
    <property type="entry name" value="ACP-like"/>
    <property type="match status" value="1"/>
</dbReference>
<dbReference type="SUPFAM" id="SSF56801">
    <property type="entry name" value="Acetyl-CoA synthetase-like"/>
    <property type="match status" value="1"/>
</dbReference>
<keyword evidence="2" id="KW-0597">Phosphoprotein</keyword>
<dbReference type="InterPro" id="IPR009081">
    <property type="entry name" value="PP-bd_ACP"/>
</dbReference>
<dbReference type="Pfam" id="PF00550">
    <property type="entry name" value="PP-binding"/>
    <property type="match status" value="1"/>
</dbReference>
<evidence type="ECO:0000313" key="7">
    <source>
        <dbReference type="EMBL" id="CAA0110907.1"/>
    </source>
</evidence>
<feature type="domain" description="Carrier" evidence="5">
    <location>
        <begin position="665"/>
        <end position="740"/>
    </location>
</feature>
<dbReference type="Gene3D" id="3.40.50.12780">
    <property type="entry name" value="N-terminal domain of ligase-like"/>
    <property type="match status" value="1"/>
</dbReference>
<dbReference type="Gene3D" id="1.10.1200.10">
    <property type="entry name" value="ACP-like"/>
    <property type="match status" value="1"/>
</dbReference>
<evidence type="ECO:0000313" key="9">
    <source>
        <dbReference type="Proteomes" id="UP000439591"/>
    </source>
</evidence>
<dbReference type="PANTHER" id="PTHR43272:SF33">
    <property type="entry name" value="AMP-BINDING DOMAIN-CONTAINING PROTEIN-RELATED"/>
    <property type="match status" value="1"/>
</dbReference>